<gene>
    <name evidence="2" type="ORF">ARALYDRAFT_312350</name>
</gene>
<name>D7KQF4_ARALL</name>
<accession>D7KQF4</accession>
<dbReference type="InterPro" id="IPR035513">
    <property type="entry name" value="Invertase/methylesterase_inhib"/>
</dbReference>
<dbReference type="HOGENOM" id="CLU_1505481_0_0_1"/>
<dbReference type="Gene3D" id="1.20.140.40">
    <property type="entry name" value="Invertase/pectin methylesterase inhibitor family protein"/>
    <property type="match status" value="1"/>
</dbReference>
<dbReference type="OrthoDB" id="1067742at2759"/>
<sequence>MPIKDVYSLCKESSEVDFCLKYIGSDKRIVAARDFYDVFLIAISRTQIIVDTGLLVISGEDTRKIYNGPFEKNLVVVCEKKYKIAVNSFQKARVVGEKKSKSLADRTEMSQRTEAGFEAVLDCEDAWTYDQERPRVSPVVYYYHKVRKLIKITRVIIKRLNA</sequence>
<evidence type="ECO:0000313" key="2">
    <source>
        <dbReference type="EMBL" id="EFH69007.1"/>
    </source>
</evidence>
<dbReference type="CDD" id="cd15797">
    <property type="entry name" value="PMEI"/>
    <property type="match status" value="1"/>
</dbReference>
<dbReference type="SUPFAM" id="SSF101148">
    <property type="entry name" value="Plant invertase/pectin methylesterase inhibitor"/>
    <property type="match status" value="1"/>
</dbReference>
<dbReference type="KEGG" id="aly:9328810"/>
<dbReference type="STRING" id="81972.D7KQF4"/>
<evidence type="ECO:0000313" key="3">
    <source>
        <dbReference type="Proteomes" id="UP000008694"/>
    </source>
</evidence>
<dbReference type="EMBL" id="GL348713">
    <property type="protein sequence ID" value="EFH69007.1"/>
    <property type="molecule type" value="Genomic_DNA"/>
</dbReference>
<dbReference type="AlphaFoldDB" id="D7KQF4"/>
<keyword evidence="3" id="KW-1185">Reference proteome</keyword>
<protein>
    <recommendedName>
        <fullName evidence="1">Pectinesterase inhibitor domain-containing protein</fullName>
    </recommendedName>
</protein>
<dbReference type="NCBIfam" id="TIGR01614">
    <property type="entry name" value="PME_inhib"/>
    <property type="match status" value="1"/>
</dbReference>
<feature type="domain" description="Pectinesterase inhibitor" evidence="1">
    <location>
        <begin position="1"/>
        <end position="156"/>
    </location>
</feature>
<dbReference type="InterPro" id="IPR006501">
    <property type="entry name" value="Pectinesterase_inhib_dom"/>
</dbReference>
<evidence type="ECO:0000259" key="1">
    <source>
        <dbReference type="SMART" id="SM00856"/>
    </source>
</evidence>
<dbReference type="SMART" id="SM00856">
    <property type="entry name" value="PMEI"/>
    <property type="match status" value="1"/>
</dbReference>
<reference evidence="3" key="1">
    <citation type="journal article" date="2011" name="Nat. Genet.">
        <title>The Arabidopsis lyrata genome sequence and the basis of rapid genome size change.</title>
        <authorList>
            <person name="Hu T.T."/>
            <person name="Pattyn P."/>
            <person name="Bakker E.G."/>
            <person name="Cao J."/>
            <person name="Cheng J.-F."/>
            <person name="Clark R.M."/>
            <person name="Fahlgren N."/>
            <person name="Fawcett J.A."/>
            <person name="Grimwood J."/>
            <person name="Gundlach H."/>
            <person name="Haberer G."/>
            <person name="Hollister J.D."/>
            <person name="Ossowski S."/>
            <person name="Ottilar R.P."/>
            <person name="Salamov A.A."/>
            <person name="Schneeberger K."/>
            <person name="Spannagl M."/>
            <person name="Wang X."/>
            <person name="Yang L."/>
            <person name="Nasrallah M.E."/>
            <person name="Bergelson J."/>
            <person name="Carrington J.C."/>
            <person name="Gaut B.S."/>
            <person name="Schmutz J."/>
            <person name="Mayer K.F.X."/>
            <person name="Van de Peer Y."/>
            <person name="Grigoriev I.V."/>
            <person name="Nordborg M."/>
            <person name="Weigel D."/>
            <person name="Guo Y.-L."/>
        </authorList>
    </citation>
    <scope>NUCLEOTIDE SEQUENCE [LARGE SCALE GENOMIC DNA]</scope>
    <source>
        <strain evidence="3">cv. MN47</strain>
    </source>
</reference>
<dbReference type="Proteomes" id="UP000008694">
    <property type="component" value="Unassembled WGS sequence"/>
</dbReference>
<dbReference type="GO" id="GO:0046910">
    <property type="term" value="F:pectinesterase inhibitor activity"/>
    <property type="evidence" value="ECO:0007669"/>
    <property type="project" value="InterPro"/>
</dbReference>
<dbReference type="Gramene" id="fgenesh1_pm.C_scaffold_1001130">
    <property type="protein sequence ID" value="fgenesh1_pm.C_scaffold_1001130"/>
    <property type="gene ID" value="fgenesh1_pm.C_scaffold_1001130"/>
</dbReference>
<organism evidence="3">
    <name type="scientific">Arabidopsis lyrata subsp. lyrata</name>
    <name type="common">Lyre-leaved rock-cress</name>
    <dbReference type="NCBI Taxonomy" id="81972"/>
    <lineage>
        <taxon>Eukaryota</taxon>
        <taxon>Viridiplantae</taxon>
        <taxon>Streptophyta</taxon>
        <taxon>Embryophyta</taxon>
        <taxon>Tracheophyta</taxon>
        <taxon>Spermatophyta</taxon>
        <taxon>Magnoliopsida</taxon>
        <taxon>eudicotyledons</taxon>
        <taxon>Gunneridae</taxon>
        <taxon>Pentapetalae</taxon>
        <taxon>rosids</taxon>
        <taxon>malvids</taxon>
        <taxon>Brassicales</taxon>
        <taxon>Brassicaceae</taxon>
        <taxon>Camelineae</taxon>
        <taxon>Arabidopsis</taxon>
    </lineage>
</organism>
<dbReference type="InterPro" id="IPR034086">
    <property type="entry name" value="PMEI_plant"/>
</dbReference>
<proteinExistence type="predicted"/>